<evidence type="ECO:0000313" key="2">
    <source>
        <dbReference type="EMBL" id="TYJ98371.1"/>
    </source>
</evidence>
<dbReference type="PANTHER" id="PTHR35046">
    <property type="entry name" value="ZINC KNUCKLE (CCHC-TYPE) FAMILY PROTEIN"/>
    <property type="match status" value="1"/>
</dbReference>
<dbReference type="AlphaFoldDB" id="A0A5D3BI66"/>
<feature type="domain" description="Integrase catalytic" evidence="1">
    <location>
        <begin position="24"/>
        <end position="154"/>
    </location>
</feature>
<accession>A0A5D3BI66</accession>
<organism evidence="2 3">
    <name type="scientific">Cucumis melo var. makuwa</name>
    <name type="common">Oriental melon</name>
    <dbReference type="NCBI Taxonomy" id="1194695"/>
    <lineage>
        <taxon>Eukaryota</taxon>
        <taxon>Viridiplantae</taxon>
        <taxon>Streptophyta</taxon>
        <taxon>Embryophyta</taxon>
        <taxon>Tracheophyta</taxon>
        <taxon>Spermatophyta</taxon>
        <taxon>Magnoliopsida</taxon>
        <taxon>eudicotyledons</taxon>
        <taxon>Gunneridae</taxon>
        <taxon>Pentapetalae</taxon>
        <taxon>rosids</taxon>
        <taxon>fabids</taxon>
        <taxon>Cucurbitales</taxon>
        <taxon>Cucurbitaceae</taxon>
        <taxon>Benincaseae</taxon>
        <taxon>Cucumis</taxon>
    </lineage>
</organism>
<name>A0A5D3BI66_CUCMM</name>
<dbReference type="InterPro" id="IPR012337">
    <property type="entry name" value="RNaseH-like_sf"/>
</dbReference>
<dbReference type="SUPFAM" id="SSF53098">
    <property type="entry name" value="Ribonuclease H-like"/>
    <property type="match status" value="1"/>
</dbReference>
<gene>
    <name evidence="2" type="ORF">E5676_scaffold232G001080</name>
</gene>
<dbReference type="GO" id="GO:0003964">
    <property type="term" value="F:RNA-directed DNA polymerase activity"/>
    <property type="evidence" value="ECO:0007669"/>
    <property type="project" value="UniProtKB-KW"/>
</dbReference>
<keyword evidence="2" id="KW-0808">Transferase</keyword>
<comment type="caution">
    <text evidence="2">The sequence shown here is derived from an EMBL/GenBank/DDBJ whole genome shotgun (WGS) entry which is preliminary data.</text>
</comment>
<dbReference type="GO" id="GO:0015074">
    <property type="term" value="P:DNA integration"/>
    <property type="evidence" value="ECO:0007669"/>
    <property type="project" value="InterPro"/>
</dbReference>
<sequence length="154" mass="17912">MCLIYQQDKVEKAKDSRLLDPLPVLIRPWESVSMDFITHLPKVGDFDAILVIFDRFSKYATFIPTTKPCLAEMMAQLFLKHVVKLWGVLTSIVSDRDGRFIGSFWTELFTFLGTSLNISSSYHPQNDGQTKRFNCMLEEYLRRQKNWVQLLDVA</sequence>
<dbReference type="InterPro" id="IPR036397">
    <property type="entry name" value="RNaseH_sf"/>
</dbReference>
<dbReference type="PANTHER" id="PTHR35046:SF26">
    <property type="entry name" value="RNA-DIRECTED DNA POLYMERASE"/>
    <property type="match status" value="1"/>
</dbReference>
<keyword evidence="2" id="KW-0695">RNA-directed DNA polymerase</keyword>
<evidence type="ECO:0000259" key="1">
    <source>
        <dbReference type="PROSITE" id="PS50994"/>
    </source>
</evidence>
<reference evidence="2 3" key="1">
    <citation type="submission" date="2019-08" db="EMBL/GenBank/DDBJ databases">
        <title>Draft genome sequences of two oriental melons (Cucumis melo L. var makuwa).</title>
        <authorList>
            <person name="Kwon S.-Y."/>
        </authorList>
    </citation>
    <scope>NUCLEOTIDE SEQUENCE [LARGE SCALE GENOMIC DNA]</scope>
    <source>
        <strain evidence="3">cv. Chang Bougi</strain>
        <tissue evidence="2">Leaf</tissue>
    </source>
</reference>
<keyword evidence="2" id="KW-0548">Nucleotidyltransferase</keyword>
<proteinExistence type="predicted"/>
<evidence type="ECO:0000313" key="3">
    <source>
        <dbReference type="Proteomes" id="UP000321947"/>
    </source>
</evidence>
<dbReference type="PROSITE" id="PS50994">
    <property type="entry name" value="INTEGRASE"/>
    <property type="match status" value="1"/>
</dbReference>
<dbReference type="Gene3D" id="3.30.420.10">
    <property type="entry name" value="Ribonuclease H-like superfamily/Ribonuclease H"/>
    <property type="match status" value="1"/>
</dbReference>
<dbReference type="EMBL" id="SSTD01018108">
    <property type="protein sequence ID" value="TYJ98371.1"/>
    <property type="molecule type" value="Genomic_DNA"/>
</dbReference>
<dbReference type="Proteomes" id="UP000321947">
    <property type="component" value="Unassembled WGS sequence"/>
</dbReference>
<dbReference type="InterPro" id="IPR001584">
    <property type="entry name" value="Integrase_cat-core"/>
</dbReference>
<protein>
    <submittedName>
        <fullName evidence="2">Reverse transcriptase</fullName>
    </submittedName>
</protein>
<dbReference type="GO" id="GO:0003676">
    <property type="term" value="F:nucleic acid binding"/>
    <property type="evidence" value="ECO:0007669"/>
    <property type="project" value="InterPro"/>
</dbReference>